<dbReference type="OrthoDB" id="9775903at2"/>
<name>A0A1L8WDX9_9ENTE</name>
<feature type="transmembrane region" description="Helical" evidence="6">
    <location>
        <begin position="36"/>
        <end position="58"/>
    </location>
</feature>
<evidence type="ECO:0000256" key="3">
    <source>
        <dbReference type="ARBA" id="ARBA00022692"/>
    </source>
</evidence>
<accession>A0A1L8WDX9</accession>
<dbReference type="PANTHER" id="PTHR30213">
    <property type="entry name" value="INNER MEMBRANE PROTEIN YHJD"/>
    <property type="match status" value="1"/>
</dbReference>
<dbReference type="PANTHER" id="PTHR30213:SF0">
    <property type="entry name" value="UPF0761 MEMBRANE PROTEIN YIHY"/>
    <property type="match status" value="1"/>
</dbReference>
<evidence type="ECO:0000256" key="1">
    <source>
        <dbReference type="ARBA" id="ARBA00004651"/>
    </source>
</evidence>
<keyword evidence="3 6" id="KW-0812">Transmembrane</keyword>
<protein>
    <submittedName>
        <fullName evidence="7">Ribonuclease BN</fullName>
    </submittedName>
</protein>
<proteinExistence type="predicted"/>
<keyword evidence="2" id="KW-1003">Cell membrane</keyword>
<feature type="transmembrane region" description="Helical" evidence="6">
    <location>
        <begin position="136"/>
        <end position="163"/>
    </location>
</feature>
<comment type="caution">
    <text evidence="7">The sequence shown here is derived from an EMBL/GenBank/DDBJ whole genome shotgun (WGS) entry which is preliminary data.</text>
</comment>
<organism evidence="7 8">
    <name type="scientific">Enterococcus ratti</name>
    <dbReference type="NCBI Taxonomy" id="150033"/>
    <lineage>
        <taxon>Bacteria</taxon>
        <taxon>Bacillati</taxon>
        <taxon>Bacillota</taxon>
        <taxon>Bacilli</taxon>
        <taxon>Lactobacillales</taxon>
        <taxon>Enterococcaceae</taxon>
        <taxon>Enterococcus</taxon>
    </lineage>
</organism>
<feature type="transmembrane region" description="Helical" evidence="6">
    <location>
        <begin position="183"/>
        <end position="202"/>
    </location>
</feature>
<gene>
    <name evidence="7" type="ORF">RV14_GL001038</name>
</gene>
<feature type="transmembrane region" description="Helical" evidence="6">
    <location>
        <begin position="247"/>
        <end position="275"/>
    </location>
</feature>
<evidence type="ECO:0000313" key="7">
    <source>
        <dbReference type="EMBL" id="OJG79213.1"/>
    </source>
</evidence>
<evidence type="ECO:0000256" key="2">
    <source>
        <dbReference type="ARBA" id="ARBA00022475"/>
    </source>
</evidence>
<keyword evidence="8" id="KW-1185">Reference proteome</keyword>
<keyword evidence="5 6" id="KW-0472">Membrane</keyword>
<evidence type="ECO:0000256" key="4">
    <source>
        <dbReference type="ARBA" id="ARBA00022989"/>
    </source>
</evidence>
<feature type="transmembrane region" description="Helical" evidence="6">
    <location>
        <begin position="214"/>
        <end position="235"/>
    </location>
</feature>
<dbReference type="GO" id="GO:0005886">
    <property type="term" value="C:plasma membrane"/>
    <property type="evidence" value="ECO:0007669"/>
    <property type="project" value="UniProtKB-SubCell"/>
</dbReference>
<dbReference type="NCBIfam" id="TIGR00765">
    <property type="entry name" value="yihY_not_rbn"/>
    <property type="match status" value="1"/>
</dbReference>
<sequence length="309" mass="34750">MNLMGKIKQNENLMRFIGTTRKRINDSEMSTTSVVVAYYLLLSLFPLIIALGNILPFLRINQETVLTYVRQMIPATIYQFIGPAIKNLLTQSSGSLLSVSALAALWSASQSINALQIAMNKAYGVKNRKNFFIARFFSFVVILLFIIAISGVTIVLGVGELILEAVQPIFEFSGQVIVQFQMLKWPITLVLLFIIMLVIYLIVPNAQLKLKSVLPGTIFATVGWLLLSQVFGIYAKYFATRVSGYQIIGSFIVLMLWLNFSATIIIFGGIINAVVQEYLTGREIKERRDPANKWLICLKNKISHKKKQK</sequence>
<keyword evidence="4 6" id="KW-1133">Transmembrane helix</keyword>
<dbReference type="Proteomes" id="UP000182152">
    <property type="component" value="Unassembled WGS sequence"/>
</dbReference>
<dbReference type="EMBL" id="JXLB01000020">
    <property type="protein sequence ID" value="OJG79213.1"/>
    <property type="molecule type" value="Genomic_DNA"/>
</dbReference>
<reference evidence="7 8" key="1">
    <citation type="submission" date="2014-12" db="EMBL/GenBank/DDBJ databases">
        <title>Draft genome sequences of 29 type strains of Enterococci.</title>
        <authorList>
            <person name="Zhong Z."/>
            <person name="Sun Z."/>
            <person name="Liu W."/>
            <person name="Zhang W."/>
            <person name="Zhang H."/>
        </authorList>
    </citation>
    <scope>NUCLEOTIDE SEQUENCE [LARGE SCALE GENOMIC DNA]</scope>
    <source>
        <strain evidence="7 8">DSM 15687</strain>
    </source>
</reference>
<evidence type="ECO:0000313" key="8">
    <source>
        <dbReference type="Proteomes" id="UP000182152"/>
    </source>
</evidence>
<dbReference type="STRING" id="150033.RV14_GL001038"/>
<dbReference type="PIRSF" id="PIRSF035875">
    <property type="entry name" value="RNase_BN"/>
    <property type="match status" value="1"/>
</dbReference>
<evidence type="ECO:0000256" key="6">
    <source>
        <dbReference type="SAM" id="Phobius"/>
    </source>
</evidence>
<evidence type="ECO:0000256" key="5">
    <source>
        <dbReference type="ARBA" id="ARBA00023136"/>
    </source>
</evidence>
<dbReference type="RefSeq" id="WP_071856009.1">
    <property type="nucleotide sequence ID" value="NZ_JXLB01000020.1"/>
</dbReference>
<dbReference type="InterPro" id="IPR017039">
    <property type="entry name" value="Virul_fac_BrkB"/>
</dbReference>
<comment type="subcellular location">
    <subcellularLocation>
        <location evidence="1">Cell membrane</location>
        <topology evidence="1">Multi-pass membrane protein</topology>
    </subcellularLocation>
</comment>
<dbReference type="Pfam" id="PF03631">
    <property type="entry name" value="Virul_fac_BrkB"/>
    <property type="match status" value="1"/>
</dbReference>
<dbReference type="AlphaFoldDB" id="A0A1L8WDX9"/>